<reference evidence="3" key="1">
    <citation type="submission" date="2015-06" db="EMBL/GenBank/DDBJ databases">
        <authorList>
            <person name="Lim Y.L."/>
            <person name="Ee R."/>
            <person name="Yong D."/>
            <person name="How K.Y."/>
            <person name="Yin W.F."/>
            <person name="Chan K.G."/>
        </authorList>
    </citation>
    <scope>NUCLEOTIDE SEQUENCE [LARGE SCALE GENOMIC DNA]</scope>
    <source>
        <strain evidence="3">DSM 25325</strain>
    </source>
</reference>
<keyword evidence="3" id="KW-1185">Reference proteome</keyword>
<dbReference type="InterPro" id="IPR010982">
    <property type="entry name" value="Lambda_DNA-bd_dom_sf"/>
</dbReference>
<gene>
    <name evidence="2" type="ORF">ABW99_16875</name>
</gene>
<dbReference type="GO" id="GO:0003677">
    <property type="term" value="F:DNA binding"/>
    <property type="evidence" value="ECO:0007669"/>
    <property type="project" value="InterPro"/>
</dbReference>
<accession>A0A0G3EY04</accession>
<dbReference type="SMART" id="SM00530">
    <property type="entry name" value="HTH_XRE"/>
    <property type="match status" value="1"/>
</dbReference>
<feature type="domain" description="HTH cro/C1-type" evidence="1">
    <location>
        <begin position="20"/>
        <end position="50"/>
    </location>
</feature>
<dbReference type="SUPFAM" id="SSF47413">
    <property type="entry name" value="lambda repressor-like DNA-binding domains"/>
    <property type="match status" value="1"/>
</dbReference>
<evidence type="ECO:0000313" key="2">
    <source>
        <dbReference type="EMBL" id="AKJ69631.1"/>
    </source>
</evidence>
<dbReference type="RefSeq" id="WP_047215542.1">
    <property type="nucleotide sequence ID" value="NZ_CP011568.3"/>
</dbReference>
<dbReference type="EMBL" id="CP011568">
    <property type="protein sequence ID" value="AKJ69631.1"/>
    <property type="molecule type" value="Genomic_DNA"/>
</dbReference>
<protein>
    <submittedName>
        <fullName evidence="2">XRE family transcriptional regulator</fullName>
    </submittedName>
</protein>
<dbReference type="Proteomes" id="UP000036700">
    <property type="component" value="Chromosome"/>
</dbReference>
<dbReference type="PATRIC" id="fig|445709.3.peg.3566"/>
<dbReference type="CDD" id="cd00093">
    <property type="entry name" value="HTH_XRE"/>
    <property type="match status" value="1"/>
</dbReference>
<dbReference type="STRING" id="445709.ABW99_16875"/>
<dbReference type="AlphaFoldDB" id="A0A0G3EY04"/>
<organism evidence="2 3">
    <name type="scientific">Pandoraea thiooxydans</name>
    <dbReference type="NCBI Taxonomy" id="445709"/>
    <lineage>
        <taxon>Bacteria</taxon>
        <taxon>Pseudomonadati</taxon>
        <taxon>Pseudomonadota</taxon>
        <taxon>Betaproteobacteria</taxon>
        <taxon>Burkholderiales</taxon>
        <taxon>Burkholderiaceae</taxon>
        <taxon>Pandoraea</taxon>
    </lineage>
</organism>
<dbReference type="Gene3D" id="1.10.260.40">
    <property type="entry name" value="lambda repressor-like DNA-binding domains"/>
    <property type="match status" value="1"/>
</dbReference>
<dbReference type="KEGG" id="ptx:ABW99_16875"/>
<name>A0A0G3EY04_9BURK</name>
<evidence type="ECO:0000259" key="1">
    <source>
        <dbReference type="PROSITE" id="PS50943"/>
    </source>
</evidence>
<evidence type="ECO:0000313" key="3">
    <source>
        <dbReference type="Proteomes" id="UP000036700"/>
    </source>
</evidence>
<dbReference type="Pfam" id="PF13560">
    <property type="entry name" value="HTH_31"/>
    <property type="match status" value="1"/>
</dbReference>
<sequence>MSPTLPSQPLLTALQLGQLLKVARKRRKLTQAQVAARLGLSQNRVSYLEQHPDEMSFKQLLGWCAAVGLSLRLGERESLESAPSTEW</sequence>
<dbReference type="PROSITE" id="PS50943">
    <property type="entry name" value="HTH_CROC1"/>
    <property type="match status" value="1"/>
</dbReference>
<proteinExistence type="predicted"/>
<dbReference type="OrthoDB" id="8757559at2"/>
<dbReference type="InterPro" id="IPR001387">
    <property type="entry name" value="Cro/C1-type_HTH"/>
</dbReference>